<dbReference type="CDD" id="cd17267">
    <property type="entry name" value="RMtype1_S_EcoAO83I-TRD1-CR1_like"/>
    <property type="match status" value="1"/>
</dbReference>
<comment type="similarity">
    <text evidence="1">Belongs to the type-I restriction system S methylase family.</text>
</comment>
<dbReference type="InterPro" id="IPR044946">
    <property type="entry name" value="Restrct_endonuc_typeI_TRD_sf"/>
</dbReference>
<feature type="domain" description="Type I restriction modification DNA specificity" evidence="4">
    <location>
        <begin position="219"/>
        <end position="321"/>
    </location>
</feature>
<dbReference type="Gene3D" id="3.90.220.20">
    <property type="entry name" value="DNA methylase specificity domains"/>
    <property type="match status" value="2"/>
</dbReference>
<evidence type="ECO:0000256" key="3">
    <source>
        <dbReference type="ARBA" id="ARBA00023125"/>
    </source>
</evidence>
<dbReference type="SUPFAM" id="SSF116734">
    <property type="entry name" value="DNA methylase specificity domain"/>
    <property type="match status" value="2"/>
</dbReference>
<dbReference type="GO" id="GO:0003677">
    <property type="term" value="F:DNA binding"/>
    <property type="evidence" value="ECO:0007669"/>
    <property type="project" value="UniProtKB-KW"/>
</dbReference>
<dbReference type="PANTHER" id="PTHR30408:SF13">
    <property type="entry name" value="TYPE I RESTRICTION ENZYME HINDI SPECIFICITY SUBUNIT"/>
    <property type="match status" value="1"/>
</dbReference>
<dbReference type="PANTHER" id="PTHR30408">
    <property type="entry name" value="TYPE-1 RESTRICTION ENZYME ECOKI SPECIFICITY PROTEIN"/>
    <property type="match status" value="1"/>
</dbReference>
<accession>A0A1F7FB29</accession>
<dbReference type="Proteomes" id="UP000179243">
    <property type="component" value="Unassembled WGS sequence"/>
</dbReference>
<evidence type="ECO:0000313" key="6">
    <source>
        <dbReference type="Proteomes" id="UP000179243"/>
    </source>
</evidence>
<name>A0A1F7FB29_UNCRA</name>
<dbReference type="InterPro" id="IPR052021">
    <property type="entry name" value="Type-I_RS_S_subunit"/>
</dbReference>
<dbReference type="GO" id="GO:0009307">
    <property type="term" value="P:DNA restriction-modification system"/>
    <property type="evidence" value="ECO:0007669"/>
    <property type="project" value="UniProtKB-KW"/>
</dbReference>
<keyword evidence="2" id="KW-0680">Restriction system</keyword>
<evidence type="ECO:0000313" key="5">
    <source>
        <dbReference type="EMBL" id="OGK03732.1"/>
    </source>
</evidence>
<comment type="caution">
    <text evidence="5">The sequence shown here is derived from an EMBL/GenBank/DDBJ whole genome shotgun (WGS) entry which is preliminary data.</text>
</comment>
<evidence type="ECO:0000256" key="2">
    <source>
        <dbReference type="ARBA" id="ARBA00022747"/>
    </source>
</evidence>
<dbReference type="InterPro" id="IPR000055">
    <property type="entry name" value="Restrct_endonuc_typeI_TRD"/>
</dbReference>
<dbReference type="AlphaFoldDB" id="A0A1F7FB29"/>
<gene>
    <name evidence="5" type="ORF">A2519_01930</name>
</gene>
<proteinExistence type="inferred from homology"/>
<reference evidence="5 6" key="1">
    <citation type="journal article" date="2016" name="Nat. Commun.">
        <title>Thousands of microbial genomes shed light on interconnected biogeochemical processes in an aquifer system.</title>
        <authorList>
            <person name="Anantharaman K."/>
            <person name="Brown C.T."/>
            <person name="Hug L.A."/>
            <person name="Sharon I."/>
            <person name="Castelle C.J."/>
            <person name="Probst A.J."/>
            <person name="Thomas B.C."/>
            <person name="Singh A."/>
            <person name="Wilkins M.J."/>
            <person name="Karaoz U."/>
            <person name="Brodie E.L."/>
            <person name="Williams K.H."/>
            <person name="Hubbard S.S."/>
            <person name="Banfield J.F."/>
        </authorList>
    </citation>
    <scope>NUCLEOTIDE SEQUENCE [LARGE SCALE GENOMIC DNA]</scope>
</reference>
<feature type="domain" description="Type I restriction modification DNA specificity" evidence="4">
    <location>
        <begin position="2"/>
        <end position="156"/>
    </location>
</feature>
<dbReference type="EMBL" id="MFYX01000083">
    <property type="protein sequence ID" value="OGK03732.1"/>
    <property type="molecule type" value="Genomic_DNA"/>
</dbReference>
<sequence length="368" mass="41761">MTEWKECRLGDLITLEYGKSLQGYHDCQGVYPVYGTNGKIGYANSFLSPIPSIIIGRKGAYRGVHFSRVPFSVIDTAFYVKPKTTDIDLVFLYNFLLTQDINAMDSGSAIPSTDRYEIYEIGLALPSLPEQHAIASVLSSLDDKIDLLHRQNKTLEAMAETLFRQWFVEEAEVSYEKQIFLGDLIETVSITHTFPKPGIIFLNTSDIYLGDVLNTHYESVKNLPGQAKKSIKKDDILFSEIRPANGRYAYIDFEASDYVVSTKLMVLRSKGILSQAFVYFYLTNKKTTEWLQTLAEARSGTFPQITFDQLRDLEIKAPSDELLHAASRLCDGWLNKIKSNHAQIRILEKMRDTLLPKLMNGEVKCLNH</sequence>
<evidence type="ECO:0000259" key="4">
    <source>
        <dbReference type="Pfam" id="PF01420"/>
    </source>
</evidence>
<evidence type="ECO:0000256" key="1">
    <source>
        <dbReference type="ARBA" id="ARBA00010923"/>
    </source>
</evidence>
<dbReference type="Pfam" id="PF01420">
    <property type="entry name" value="Methylase_S"/>
    <property type="match status" value="2"/>
</dbReference>
<keyword evidence="3" id="KW-0238">DNA-binding</keyword>
<organism evidence="5 6">
    <name type="scientific">Candidatus Raymondbacteria bacterium RIFOXYD12_FULL_49_13</name>
    <dbReference type="NCBI Taxonomy" id="1817890"/>
    <lineage>
        <taxon>Bacteria</taxon>
        <taxon>Raymondiibacteriota</taxon>
    </lineage>
</organism>
<protein>
    <recommendedName>
        <fullName evidence="4">Type I restriction modification DNA specificity domain-containing protein</fullName>
    </recommendedName>
</protein>